<evidence type="ECO:0000313" key="2">
    <source>
        <dbReference type="Proteomes" id="UP000000763"/>
    </source>
</evidence>
<dbReference type="EMBL" id="AC145325">
    <property type="protein sequence ID" value="AAX96133.1"/>
    <property type="molecule type" value="Genomic_DNA"/>
</dbReference>
<protein>
    <submittedName>
        <fullName evidence="1">Uncharacterized protein</fullName>
    </submittedName>
</protein>
<organism evidence="1 2">
    <name type="scientific">Oryza sativa subsp. japonica</name>
    <name type="common">Rice</name>
    <dbReference type="NCBI Taxonomy" id="39947"/>
    <lineage>
        <taxon>Eukaryota</taxon>
        <taxon>Viridiplantae</taxon>
        <taxon>Streptophyta</taxon>
        <taxon>Embryophyta</taxon>
        <taxon>Tracheophyta</taxon>
        <taxon>Spermatophyta</taxon>
        <taxon>Magnoliopsida</taxon>
        <taxon>Liliopsida</taxon>
        <taxon>Poales</taxon>
        <taxon>Poaceae</taxon>
        <taxon>BOP clade</taxon>
        <taxon>Oryzoideae</taxon>
        <taxon>Oryzeae</taxon>
        <taxon>Oryzinae</taxon>
        <taxon>Oryza</taxon>
        <taxon>Oryza sativa</taxon>
    </lineage>
</organism>
<evidence type="ECO:0000313" key="1">
    <source>
        <dbReference type="EMBL" id="AAX96133.1"/>
    </source>
</evidence>
<name>Q53L99_ORYSJ</name>
<accession>Q53L99</accession>
<gene>
    <name evidence="1" type="ordered locus">LOC_Os11g26740</name>
</gene>
<dbReference type="AlphaFoldDB" id="Q53L99"/>
<sequence>MARGSISSLPLAGWLDPSRVLSRLMSFSSCASGAD</sequence>
<reference evidence="2" key="2">
    <citation type="journal article" date="2008" name="Nucleic Acids Res.">
        <title>The rice annotation project database (RAP-DB): 2008 update.</title>
        <authorList>
            <consortium name="The rice annotation project (RAP)"/>
        </authorList>
    </citation>
    <scope>GENOME REANNOTATION</scope>
    <source>
        <strain evidence="2">cv. Nipponbare</strain>
    </source>
</reference>
<reference evidence="2" key="1">
    <citation type="journal article" date="2005" name="Nature">
        <title>The map-based sequence of the rice genome.</title>
        <authorList>
            <consortium name="International rice genome sequencing project (IRGSP)"/>
            <person name="Matsumoto T."/>
            <person name="Wu J."/>
            <person name="Kanamori H."/>
            <person name="Katayose Y."/>
            <person name="Fujisawa M."/>
            <person name="Namiki N."/>
            <person name="Mizuno H."/>
            <person name="Yamamoto K."/>
            <person name="Antonio B.A."/>
            <person name="Baba T."/>
            <person name="Sakata K."/>
            <person name="Nagamura Y."/>
            <person name="Aoki H."/>
            <person name="Arikawa K."/>
            <person name="Arita K."/>
            <person name="Bito T."/>
            <person name="Chiden Y."/>
            <person name="Fujitsuka N."/>
            <person name="Fukunaka R."/>
            <person name="Hamada M."/>
            <person name="Harada C."/>
            <person name="Hayashi A."/>
            <person name="Hijishita S."/>
            <person name="Honda M."/>
            <person name="Hosokawa S."/>
            <person name="Ichikawa Y."/>
            <person name="Idonuma A."/>
            <person name="Iijima M."/>
            <person name="Ikeda M."/>
            <person name="Ikeno M."/>
            <person name="Ito K."/>
            <person name="Ito S."/>
            <person name="Ito T."/>
            <person name="Ito Y."/>
            <person name="Ito Y."/>
            <person name="Iwabuchi A."/>
            <person name="Kamiya K."/>
            <person name="Karasawa W."/>
            <person name="Kurita K."/>
            <person name="Katagiri S."/>
            <person name="Kikuta A."/>
            <person name="Kobayashi H."/>
            <person name="Kobayashi N."/>
            <person name="Machita K."/>
            <person name="Maehara T."/>
            <person name="Masukawa M."/>
            <person name="Mizubayashi T."/>
            <person name="Mukai Y."/>
            <person name="Nagasaki H."/>
            <person name="Nagata Y."/>
            <person name="Naito S."/>
            <person name="Nakashima M."/>
            <person name="Nakama Y."/>
            <person name="Nakamichi Y."/>
            <person name="Nakamura M."/>
            <person name="Meguro A."/>
            <person name="Negishi M."/>
            <person name="Ohta I."/>
            <person name="Ohta T."/>
            <person name="Okamoto M."/>
            <person name="Ono N."/>
            <person name="Saji S."/>
            <person name="Sakaguchi M."/>
            <person name="Sakai K."/>
            <person name="Shibata M."/>
            <person name="Shimokawa T."/>
            <person name="Song J."/>
            <person name="Takazaki Y."/>
            <person name="Terasawa K."/>
            <person name="Tsugane M."/>
            <person name="Tsuji K."/>
            <person name="Ueda S."/>
            <person name="Waki K."/>
            <person name="Yamagata H."/>
            <person name="Yamamoto M."/>
            <person name="Yamamoto S."/>
            <person name="Yamane H."/>
            <person name="Yoshiki S."/>
            <person name="Yoshihara R."/>
            <person name="Yukawa K."/>
            <person name="Zhong H."/>
            <person name="Yano M."/>
            <person name="Yuan Q."/>
            <person name="Ouyang S."/>
            <person name="Liu J."/>
            <person name="Jones K.M."/>
            <person name="Gansberger K."/>
            <person name="Moffat K."/>
            <person name="Hill J."/>
            <person name="Bera J."/>
            <person name="Fadrosh D."/>
            <person name="Jin S."/>
            <person name="Johri S."/>
            <person name="Kim M."/>
            <person name="Overton L."/>
            <person name="Reardon M."/>
            <person name="Tsitrin T."/>
            <person name="Vuong H."/>
            <person name="Weaver B."/>
            <person name="Ciecko A."/>
            <person name="Tallon L."/>
            <person name="Jackson J."/>
            <person name="Pai G."/>
            <person name="Aken S.V."/>
            <person name="Utterback T."/>
            <person name="Reidmuller S."/>
            <person name="Feldblyum T."/>
            <person name="Hsiao J."/>
            <person name="Zismann V."/>
            <person name="Iobst S."/>
            <person name="de Vazeille A.R."/>
            <person name="Buell C.R."/>
            <person name="Ying K."/>
            <person name="Li Y."/>
            <person name="Lu T."/>
            <person name="Huang Y."/>
            <person name="Zhao Q."/>
            <person name="Feng Q."/>
            <person name="Zhang L."/>
            <person name="Zhu J."/>
            <person name="Weng Q."/>
            <person name="Mu J."/>
            <person name="Lu Y."/>
            <person name="Fan D."/>
            <person name="Liu Y."/>
            <person name="Guan J."/>
            <person name="Zhang Y."/>
            <person name="Yu S."/>
            <person name="Liu X."/>
            <person name="Zhang Y."/>
            <person name="Hong G."/>
            <person name="Han B."/>
            <person name="Choisne N."/>
            <person name="Demange N."/>
            <person name="Orjeda G."/>
            <person name="Samain S."/>
            <person name="Cattolico L."/>
            <person name="Pelletier E."/>
            <person name="Couloux A."/>
            <person name="Segurens B."/>
            <person name="Wincker P."/>
            <person name="D'Hont A."/>
            <person name="Scarpelli C."/>
            <person name="Weissenbach J."/>
            <person name="Salanoubat M."/>
            <person name="Quetier F."/>
            <person name="Yu Y."/>
            <person name="Kim H.R."/>
            <person name="Rambo T."/>
            <person name="Currie J."/>
            <person name="Collura K."/>
            <person name="Luo M."/>
            <person name="Yang T."/>
            <person name="Ammiraju J.S.S."/>
            <person name="Engler F."/>
            <person name="Soderlund C."/>
            <person name="Wing R.A."/>
            <person name="Palmer L.E."/>
            <person name="de la Bastide M."/>
            <person name="Spiegel L."/>
            <person name="Nascimento L."/>
            <person name="Zutavern T."/>
            <person name="O'Shaughnessy A."/>
            <person name="Dike S."/>
            <person name="Dedhia N."/>
            <person name="Preston R."/>
            <person name="Balija V."/>
            <person name="McCombie W.R."/>
            <person name="Chow T."/>
            <person name="Chen H."/>
            <person name="Chung M."/>
            <person name="Chen C."/>
            <person name="Shaw J."/>
            <person name="Wu H."/>
            <person name="Hsiao K."/>
            <person name="Chao Y."/>
            <person name="Chu M."/>
            <person name="Cheng C."/>
            <person name="Hour A."/>
            <person name="Lee P."/>
            <person name="Lin S."/>
            <person name="Lin Y."/>
            <person name="Liou J."/>
            <person name="Liu S."/>
            <person name="Hsing Y."/>
            <person name="Raghuvanshi S."/>
            <person name="Mohanty A."/>
            <person name="Bharti A.K."/>
            <person name="Gaur A."/>
            <person name="Gupta V."/>
            <person name="Kumar D."/>
            <person name="Ravi V."/>
            <person name="Vij S."/>
            <person name="Kapur A."/>
            <person name="Khurana P."/>
            <person name="Khurana P."/>
            <person name="Khurana J.P."/>
            <person name="Tyagi A.K."/>
            <person name="Gaikwad K."/>
            <person name="Singh A."/>
            <person name="Dalal V."/>
            <person name="Srivastava S."/>
            <person name="Dixit A."/>
            <person name="Pal A.K."/>
            <person name="Ghazi I.A."/>
            <person name="Yadav M."/>
            <person name="Pandit A."/>
            <person name="Bhargava A."/>
            <person name="Sureshbabu K."/>
            <person name="Batra K."/>
            <person name="Sharma T.R."/>
            <person name="Mohapatra T."/>
            <person name="Singh N.K."/>
            <person name="Messing J."/>
            <person name="Nelson A.B."/>
            <person name="Fuks G."/>
            <person name="Kavchok S."/>
            <person name="Keizer G."/>
            <person name="Linton E."/>
            <person name="Llaca V."/>
            <person name="Song R."/>
            <person name="Tanyolac B."/>
            <person name="Young S."/>
            <person name="Ho-Il K."/>
            <person name="Hahn J.H."/>
            <person name="Sangsakoo G."/>
            <person name="Vanavichit A."/>
            <person name="de Mattos Luiz.A.T."/>
            <person name="Zimmer P.D."/>
            <person name="Malone G."/>
            <person name="Dellagostin O."/>
            <person name="de Oliveira A.C."/>
            <person name="Bevan M."/>
            <person name="Bancroft I."/>
            <person name="Minx P."/>
            <person name="Cordum H."/>
            <person name="Wilson R."/>
            <person name="Cheng Z."/>
            <person name="Jin W."/>
            <person name="Jiang J."/>
            <person name="Leong S.A."/>
            <person name="Iwama H."/>
            <person name="Gojobori T."/>
            <person name="Itoh T."/>
            <person name="Niimura Y."/>
            <person name="Fujii Y."/>
            <person name="Habara T."/>
            <person name="Sakai H."/>
            <person name="Sato Y."/>
            <person name="Wilson G."/>
            <person name="Kumar K."/>
            <person name="McCouch S."/>
            <person name="Juretic N."/>
            <person name="Hoen D."/>
            <person name="Wright S."/>
            <person name="Bruskiewich R."/>
            <person name="Bureau T."/>
            <person name="Miyao A."/>
            <person name="Hirochika H."/>
            <person name="Nishikawa T."/>
            <person name="Kadowaki K."/>
            <person name="Sugiura M."/>
            <person name="Burr B."/>
            <person name="Sasaki T."/>
        </authorList>
    </citation>
    <scope>NUCLEOTIDE SEQUENCE [LARGE SCALE GENOMIC DNA]</scope>
    <source>
        <strain evidence="2">cv. Nipponbare</strain>
    </source>
</reference>
<dbReference type="Proteomes" id="UP000000763">
    <property type="component" value="Chromosome 11"/>
</dbReference>
<proteinExistence type="predicted"/>